<dbReference type="Proteomes" id="UP000265703">
    <property type="component" value="Unassembled WGS sequence"/>
</dbReference>
<protein>
    <submittedName>
        <fullName evidence="1">Uncharacterized protein</fullName>
    </submittedName>
</protein>
<reference evidence="1" key="1">
    <citation type="submission" date="2018-06" db="EMBL/GenBank/DDBJ databases">
        <title>Comparative genomics reveals the genomic features of Rhizophagus irregularis, R. cerebriforme, R. diaphanum and Gigaspora rosea, and their symbiotic lifestyle signature.</title>
        <authorList>
            <person name="Morin E."/>
            <person name="San Clemente H."/>
            <person name="Chen E.C.H."/>
            <person name="De La Providencia I."/>
            <person name="Hainaut M."/>
            <person name="Kuo A."/>
            <person name="Kohler A."/>
            <person name="Murat C."/>
            <person name="Tang N."/>
            <person name="Roy S."/>
            <person name="Loubradou J."/>
            <person name="Henrissat B."/>
            <person name="Grigoriev I.V."/>
            <person name="Corradi N."/>
            <person name="Roux C."/>
            <person name="Martin F.M."/>
        </authorList>
    </citation>
    <scope>NUCLEOTIDE SEQUENCE [LARGE SCALE GENOMIC DNA]</scope>
    <source>
        <strain evidence="1">DAOM 227022</strain>
    </source>
</reference>
<accession>A0A397SP09</accession>
<gene>
    <name evidence="1" type="ORF">C1645_727003</name>
</gene>
<evidence type="ECO:0000313" key="1">
    <source>
        <dbReference type="EMBL" id="RIA86639.1"/>
    </source>
</evidence>
<organism evidence="1 2">
    <name type="scientific">Glomus cerebriforme</name>
    <dbReference type="NCBI Taxonomy" id="658196"/>
    <lineage>
        <taxon>Eukaryota</taxon>
        <taxon>Fungi</taxon>
        <taxon>Fungi incertae sedis</taxon>
        <taxon>Mucoromycota</taxon>
        <taxon>Glomeromycotina</taxon>
        <taxon>Glomeromycetes</taxon>
        <taxon>Glomerales</taxon>
        <taxon>Glomeraceae</taxon>
        <taxon>Glomus</taxon>
    </lineage>
</organism>
<dbReference type="OrthoDB" id="2436145at2759"/>
<keyword evidence="2" id="KW-1185">Reference proteome</keyword>
<name>A0A397SP09_9GLOM</name>
<comment type="caution">
    <text evidence="1">The sequence shown here is derived from an EMBL/GenBank/DDBJ whole genome shotgun (WGS) entry which is preliminary data.</text>
</comment>
<dbReference type="AlphaFoldDB" id="A0A397SP09"/>
<dbReference type="EMBL" id="QKYT01000353">
    <property type="protein sequence ID" value="RIA86639.1"/>
    <property type="molecule type" value="Genomic_DNA"/>
</dbReference>
<proteinExistence type="predicted"/>
<evidence type="ECO:0000313" key="2">
    <source>
        <dbReference type="Proteomes" id="UP000265703"/>
    </source>
</evidence>
<sequence>MAIAILPTKGDESAEQIFNILHTVLDFAHQSNINILSIGADGARSEFNAQTQIINSASTYYTFNDLFYDIHLKIPIIHGKPLIRVQDLKHGKKIAQNQLFTGV</sequence>